<organism evidence="3 4">
    <name type="scientific">Ralstonia pickettii</name>
    <name type="common">Burkholderia pickettii</name>
    <dbReference type="NCBI Taxonomy" id="329"/>
    <lineage>
        <taxon>Bacteria</taxon>
        <taxon>Pseudomonadati</taxon>
        <taxon>Pseudomonadota</taxon>
        <taxon>Betaproteobacteria</taxon>
        <taxon>Burkholderiales</taxon>
        <taxon>Burkholderiaceae</taxon>
        <taxon>Ralstonia</taxon>
    </lineage>
</organism>
<gene>
    <name evidence="3" type="ORF">C0Q88_13960</name>
</gene>
<dbReference type="InterPro" id="IPR029058">
    <property type="entry name" value="AB_hydrolase_fold"/>
</dbReference>
<sequence length="299" mass="33241">MIFNSVPGVTVNTGEAEIFVKRLGSGPPLLLLHGFPETHLMWRDIAPRLSDQHELFCADLRGYGMSSCPDSTPDHAPYSKRAMARDMVGLMHRFGHEHFAVVGHDRGGRVAHRMALDFPASVRHLAVLDILPTEVVWKRADAKLALAFWPWSLLSQPSPLPEQLISAAPDAVIAHALSEWGTGPDTFSKDVRQAYVDALRDPARVHAICEEYRAAATIDREHDAADMAAHKKVTCPLLAVWSKNGGIEKWYQDAGGPLELWRHFACDVEGHALDGGHFFPEENPEQTADILRKFLQNRP</sequence>
<dbReference type="Pfam" id="PF00561">
    <property type="entry name" value="Abhydrolase_1"/>
    <property type="match status" value="1"/>
</dbReference>
<dbReference type="Gene3D" id="3.40.50.1820">
    <property type="entry name" value="alpha/beta hydrolase"/>
    <property type="match status" value="1"/>
</dbReference>
<evidence type="ECO:0000313" key="3">
    <source>
        <dbReference type="EMBL" id="PLC43013.1"/>
    </source>
</evidence>
<proteinExistence type="predicted"/>
<dbReference type="PANTHER" id="PTHR43329">
    <property type="entry name" value="EPOXIDE HYDROLASE"/>
    <property type="match status" value="1"/>
</dbReference>
<dbReference type="InterPro" id="IPR000073">
    <property type="entry name" value="AB_hydrolase_1"/>
</dbReference>
<dbReference type="EMBL" id="PKQE01000002">
    <property type="protein sequence ID" value="PLC43013.1"/>
    <property type="molecule type" value="Genomic_DNA"/>
</dbReference>
<evidence type="ECO:0000256" key="1">
    <source>
        <dbReference type="ARBA" id="ARBA00022801"/>
    </source>
</evidence>
<dbReference type="InterPro" id="IPR000639">
    <property type="entry name" value="Epox_hydrolase-like"/>
</dbReference>
<evidence type="ECO:0000259" key="2">
    <source>
        <dbReference type="Pfam" id="PF00561"/>
    </source>
</evidence>
<feature type="domain" description="AB hydrolase-1" evidence="2">
    <location>
        <begin position="27"/>
        <end position="284"/>
    </location>
</feature>
<dbReference type="Proteomes" id="UP000234456">
    <property type="component" value="Unassembled WGS sequence"/>
</dbReference>
<dbReference type="AlphaFoldDB" id="A0A2N4TTI0"/>
<dbReference type="GO" id="GO:0016787">
    <property type="term" value="F:hydrolase activity"/>
    <property type="evidence" value="ECO:0007669"/>
    <property type="project" value="UniProtKB-KW"/>
</dbReference>
<dbReference type="SUPFAM" id="SSF53474">
    <property type="entry name" value="alpha/beta-Hydrolases"/>
    <property type="match status" value="1"/>
</dbReference>
<protein>
    <submittedName>
        <fullName evidence="3">Alpha/beta hydrolase</fullName>
    </submittedName>
</protein>
<comment type="caution">
    <text evidence="3">The sequence shown here is derived from an EMBL/GenBank/DDBJ whole genome shotgun (WGS) entry which is preliminary data.</text>
</comment>
<evidence type="ECO:0000313" key="4">
    <source>
        <dbReference type="Proteomes" id="UP000234456"/>
    </source>
</evidence>
<reference evidence="3 4" key="1">
    <citation type="submission" date="2017-12" db="EMBL/GenBank/DDBJ databases">
        <title>Draft genome sequence of Ralstonia pickettii 52.</title>
        <authorList>
            <person name="Zheng B."/>
        </authorList>
    </citation>
    <scope>NUCLEOTIDE SEQUENCE [LARGE SCALE GENOMIC DNA]</scope>
    <source>
        <strain evidence="3 4">52</strain>
    </source>
</reference>
<accession>A0A2N4TTI0</accession>
<name>A0A2N4TTI0_RALPI</name>
<dbReference type="RefSeq" id="WP_102066033.1">
    <property type="nucleotide sequence ID" value="NZ_PKQE01000002.1"/>
</dbReference>
<dbReference type="PRINTS" id="PR00412">
    <property type="entry name" value="EPOXHYDRLASE"/>
</dbReference>
<keyword evidence="1 3" id="KW-0378">Hydrolase</keyword>
<dbReference type="OrthoDB" id="2987348at2"/>